<dbReference type="Proteomes" id="UP000053240">
    <property type="component" value="Unassembled WGS sequence"/>
</dbReference>
<sequence length="95" mass="10852">MRFSLYLHKSTTLLFIKETTAGYCAEKCLQCHQVDLTLKEEEDLLPLFCRNPNNIMDLLCLINEPPVPSGRGRNRSAQNKKCSQLEILVLQSAKK</sequence>
<evidence type="ECO:0000313" key="2">
    <source>
        <dbReference type="Proteomes" id="UP000053240"/>
    </source>
</evidence>
<reference evidence="1 2" key="1">
    <citation type="journal article" date="2015" name="Nat. Commun.">
        <title>Outbred genome sequencing and CRISPR/Cas9 gene editing in butterflies.</title>
        <authorList>
            <person name="Li X."/>
            <person name="Fan D."/>
            <person name="Zhang W."/>
            <person name="Liu G."/>
            <person name="Zhang L."/>
            <person name="Zhao L."/>
            <person name="Fang X."/>
            <person name="Chen L."/>
            <person name="Dong Y."/>
            <person name="Chen Y."/>
            <person name="Ding Y."/>
            <person name="Zhao R."/>
            <person name="Feng M."/>
            <person name="Zhu Y."/>
            <person name="Feng Y."/>
            <person name="Jiang X."/>
            <person name="Zhu D."/>
            <person name="Xiang H."/>
            <person name="Feng X."/>
            <person name="Li S."/>
            <person name="Wang J."/>
            <person name="Zhang G."/>
            <person name="Kronforst M.R."/>
            <person name="Wang W."/>
        </authorList>
    </citation>
    <scope>NUCLEOTIDE SEQUENCE [LARGE SCALE GENOMIC DNA]</scope>
    <source>
        <strain evidence="1">Ya'a_city_454_Pm</strain>
        <tissue evidence="1">Whole body</tissue>
    </source>
</reference>
<protein>
    <submittedName>
        <fullName evidence="1">Uncharacterized protein</fullName>
    </submittedName>
</protein>
<evidence type="ECO:0000313" key="1">
    <source>
        <dbReference type="EMBL" id="KPJ19928.1"/>
    </source>
</evidence>
<dbReference type="EMBL" id="KQ459784">
    <property type="protein sequence ID" value="KPJ19928.1"/>
    <property type="molecule type" value="Genomic_DNA"/>
</dbReference>
<proteinExistence type="predicted"/>
<keyword evidence="2" id="KW-1185">Reference proteome</keyword>
<dbReference type="InParanoid" id="A0A0N1IQ46"/>
<accession>A0A0N1IQ46</accession>
<organism evidence="1 2">
    <name type="scientific">Papilio machaon</name>
    <name type="common">Old World swallowtail butterfly</name>
    <dbReference type="NCBI Taxonomy" id="76193"/>
    <lineage>
        <taxon>Eukaryota</taxon>
        <taxon>Metazoa</taxon>
        <taxon>Ecdysozoa</taxon>
        <taxon>Arthropoda</taxon>
        <taxon>Hexapoda</taxon>
        <taxon>Insecta</taxon>
        <taxon>Pterygota</taxon>
        <taxon>Neoptera</taxon>
        <taxon>Endopterygota</taxon>
        <taxon>Lepidoptera</taxon>
        <taxon>Glossata</taxon>
        <taxon>Ditrysia</taxon>
        <taxon>Papilionoidea</taxon>
        <taxon>Papilionidae</taxon>
        <taxon>Papilioninae</taxon>
        <taxon>Papilio</taxon>
    </lineage>
</organism>
<dbReference type="AlphaFoldDB" id="A0A0N1IQ46"/>
<name>A0A0N1IQ46_PAPMA</name>
<gene>
    <name evidence="1" type="ORF">RR48_04089</name>
</gene>